<feature type="domain" description="HAMP" evidence="5">
    <location>
        <begin position="12"/>
        <end position="64"/>
    </location>
</feature>
<keyword evidence="3" id="KW-1133">Transmembrane helix</keyword>
<name>A0A929G036_9PSEU</name>
<dbReference type="SMART" id="SM00304">
    <property type="entry name" value="HAMP"/>
    <property type="match status" value="2"/>
</dbReference>
<dbReference type="CDD" id="cd06225">
    <property type="entry name" value="HAMP"/>
    <property type="match status" value="2"/>
</dbReference>
<keyword evidence="2" id="KW-0812">Transmembrane</keyword>
<keyword evidence="7" id="KW-1185">Reference proteome</keyword>
<evidence type="ECO:0000256" key="4">
    <source>
        <dbReference type="ARBA" id="ARBA00023012"/>
    </source>
</evidence>
<dbReference type="RefSeq" id="WP_193928637.1">
    <property type="nucleotide sequence ID" value="NZ_JADEYC010000019.1"/>
</dbReference>
<gene>
    <name evidence="6" type="ORF">IQ251_12100</name>
</gene>
<dbReference type="AlphaFoldDB" id="A0A929G036"/>
<comment type="caution">
    <text evidence="6">The sequence shown here is derived from an EMBL/GenBank/DDBJ whole genome shotgun (WGS) entry which is preliminary data.</text>
</comment>
<dbReference type="PROSITE" id="PS50885">
    <property type="entry name" value="HAMP"/>
    <property type="match status" value="2"/>
</dbReference>
<keyword evidence="1" id="KW-0597">Phosphoprotein</keyword>
<dbReference type="Pfam" id="PF00672">
    <property type="entry name" value="HAMP"/>
    <property type="match status" value="2"/>
</dbReference>
<dbReference type="PANTHER" id="PTHR45339:SF1">
    <property type="entry name" value="HYBRID SIGNAL TRANSDUCTION HISTIDINE KINASE J"/>
    <property type="match status" value="1"/>
</dbReference>
<sequence length="165" mass="17401">MPGSGAEPPRDEVLSEPLRDISRVVAALAAGDFRRQVTTRVDGELGALKDDVNALGARLAALTGEVHRLSGEVTVEGRLGGRVDLVDAEGGWRTLVDSVDGMVAGLADQVRDLSRVAQAVARGDLSQKIDVSARGEILELKSTINTMVDQLSGFAAEVTRVAREV</sequence>
<dbReference type="InterPro" id="IPR003660">
    <property type="entry name" value="HAMP_dom"/>
</dbReference>
<evidence type="ECO:0000313" key="6">
    <source>
        <dbReference type="EMBL" id="MBE9375185.1"/>
    </source>
</evidence>
<keyword evidence="3" id="KW-0472">Membrane</keyword>
<dbReference type="Gene3D" id="1.20.120.1530">
    <property type="match status" value="1"/>
</dbReference>
<reference evidence="6" key="1">
    <citation type="submission" date="2020-10" db="EMBL/GenBank/DDBJ databases">
        <title>Diversity and distribution of actinomycetes associated with coral in the coast of Hainan.</title>
        <authorList>
            <person name="Li F."/>
        </authorList>
    </citation>
    <scope>NUCLEOTIDE SEQUENCE</scope>
    <source>
        <strain evidence="6">HNM0983</strain>
    </source>
</reference>
<dbReference type="GO" id="GO:0000160">
    <property type="term" value="P:phosphorelay signal transduction system"/>
    <property type="evidence" value="ECO:0007669"/>
    <property type="project" value="UniProtKB-KW"/>
</dbReference>
<evidence type="ECO:0000313" key="7">
    <source>
        <dbReference type="Proteomes" id="UP000598360"/>
    </source>
</evidence>
<dbReference type="PANTHER" id="PTHR45339">
    <property type="entry name" value="HYBRID SIGNAL TRANSDUCTION HISTIDINE KINASE J"/>
    <property type="match status" value="1"/>
</dbReference>
<evidence type="ECO:0000256" key="2">
    <source>
        <dbReference type="ARBA" id="ARBA00022692"/>
    </source>
</evidence>
<feature type="domain" description="HAMP" evidence="5">
    <location>
        <begin position="104"/>
        <end position="156"/>
    </location>
</feature>
<dbReference type="SUPFAM" id="SSF158472">
    <property type="entry name" value="HAMP domain-like"/>
    <property type="match status" value="2"/>
</dbReference>
<dbReference type="Proteomes" id="UP000598360">
    <property type="component" value="Unassembled WGS sequence"/>
</dbReference>
<feature type="non-terminal residue" evidence="6">
    <location>
        <position position="165"/>
    </location>
</feature>
<keyword evidence="4" id="KW-0902">Two-component regulatory system</keyword>
<proteinExistence type="predicted"/>
<organism evidence="6 7">
    <name type="scientific">Saccharopolyspora montiporae</name>
    <dbReference type="NCBI Taxonomy" id="2781240"/>
    <lineage>
        <taxon>Bacteria</taxon>
        <taxon>Bacillati</taxon>
        <taxon>Actinomycetota</taxon>
        <taxon>Actinomycetes</taxon>
        <taxon>Pseudonocardiales</taxon>
        <taxon>Pseudonocardiaceae</taxon>
        <taxon>Saccharopolyspora</taxon>
    </lineage>
</organism>
<dbReference type="EMBL" id="JADEYC010000019">
    <property type="protein sequence ID" value="MBE9375185.1"/>
    <property type="molecule type" value="Genomic_DNA"/>
</dbReference>
<evidence type="ECO:0000259" key="5">
    <source>
        <dbReference type="PROSITE" id="PS50885"/>
    </source>
</evidence>
<evidence type="ECO:0000256" key="3">
    <source>
        <dbReference type="ARBA" id="ARBA00022989"/>
    </source>
</evidence>
<dbReference type="GO" id="GO:0016020">
    <property type="term" value="C:membrane"/>
    <property type="evidence" value="ECO:0007669"/>
    <property type="project" value="InterPro"/>
</dbReference>
<evidence type="ECO:0000256" key="1">
    <source>
        <dbReference type="ARBA" id="ARBA00022553"/>
    </source>
</evidence>
<accession>A0A929G036</accession>
<protein>
    <submittedName>
        <fullName evidence="6">HAMP domain-containing protein</fullName>
    </submittedName>
</protein>